<reference evidence="1" key="1">
    <citation type="journal article" date="2020" name="Stud. Mycol.">
        <title>101 Dothideomycetes genomes: a test case for predicting lifestyles and emergence of pathogens.</title>
        <authorList>
            <person name="Haridas S."/>
            <person name="Albert R."/>
            <person name="Binder M."/>
            <person name="Bloem J."/>
            <person name="Labutti K."/>
            <person name="Salamov A."/>
            <person name="Andreopoulos B."/>
            <person name="Baker S."/>
            <person name="Barry K."/>
            <person name="Bills G."/>
            <person name="Bluhm B."/>
            <person name="Cannon C."/>
            <person name="Castanera R."/>
            <person name="Culley D."/>
            <person name="Daum C."/>
            <person name="Ezra D."/>
            <person name="Gonzalez J."/>
            <person name="Henrissat B."/>
            <person name="Kuo A."/>
            <person name="Liang C."/>
            <person name="Lipzen A."/>
            <person name="Lutzoni F."/>
            <person name="Magnuson J."/>
            <person name="Mondo S."/>
            <person name="Nolan M."/>
            <person name="Ohm R."/>
            <person name="Pangilinan J."/>
            <person name="Park H.-J."/>
            <person name="Ramirez L."/>
            <person name="Alfaro M."/>
            <person name="Sun H."/>
            <person name="Tritt A."/>
            <person name="Yoshinaga Y."/>
            <person name="Zwiers L.-H."/>
            <person name="Turgeon B."/>
            <person name="Goodwin S."/>
            <person name="Spatafora J."/>
            <person name="Crous P."/>
            <person name="Grigoriev I."/>
        </authorList>
    </citation>
    <scope>NUCLEOTIDE SEQUENCE</scope>
    <source>
        <strain evidence="1">CBS 107.79</strain>
    </source>
</reference>
<organism evidence="1 2">
    <name type="scientific">Bimuria novae-zelandiae CBS 107.79</name>
    <dbReference type="NCBI Taxonomy" id="1447943"/>
    <lineage>
        <taxon>Eukaryota</taxon>
        <taxon>Fungi</taxon>
        <taxon>Dikarya</taxon>
        <taxon>Ascomycota</taxon>
        <taxon>Pezizomycotina</taxon>
        <taxon>Dothideomycetes</taxon>
        <taxon>Pleosporomycetidae</taxon>
        <taxon>Pleosporales</taxon>
        <taxon>Massarineae</taxon>
        <taxon>Didymosphaeriaceae</taxon>
        <taxon>Bimuria</taxon>
    </lineage>
</organism>
<dbReference type="EMBL" id="ML976687">
    <property type="protein sequence ID" value="KAF1972370.1"/>
    <property type="molecule type" value="Genomic_DNA"/>
</dbReference>
<gene>
    <name evidence="1" type="ORF">BU23DRAFT_468240</name>
</gene>
<dbReference type="OrthoDB" id="3699836at2759"/>
<keyword evidence="2" id="KW-1185">Reference proteome</keyword>
<protein>
    <submittedName>
        <fullName evidence="1">Uncharacterized protein</fullName>
    </submittedName>
</protein>
<name>A0A6A5V6S7_9PLEO</name>
<dbReference type="AlphaFoldDB" id="A0A6A5V6S7"/>
<evidence type="ECO:0000313" key="1">
    <source>
        <dbReference type="EMBL" id="KAF1972370.1"/>
    </source>
</evidence>
<accession>A0A6A5V6S7</accession>
<evidence type="ECO:0000313" key="2">
    <source>
        <dbReference type="Proteomes" id="UP000800036"/>
    </source>
</evidence>
<sequence length="69" mass="8409">IIYLNRAITTKGAARLGLLYVWKYGLYYIRDSNKKEVYYYYECAVRNYKQELFIINGTSRVRNYLEQKH</sequence>
<feature type="non-terminal residue" evidence="1">
    <location>
        <position position="1"/>
    </location>
</feature>
<proteinExistence type="predicted"/>
<dbReference type="Proteomes" id="UP000800036">
    <property type="component" value="Unassembled WGS sequence"/>
</dbReference>